<dbReference type="Pfam" id="PF00012">
    <property type="entry name" value="HSP70"/>
    <property type="match status" value="1"/>
</dbReference>
<feature type="compositionally biased region" description="Basic and acidic residues" evidence="5">
    <location>
        <begin position="511"/>
        <end position="527"/>
    </location>
</feature>
<dbReference type="PRINTS" id="PR00301">
    <property type="entry name" value="HEATSHOCK70"/>
</dbReference>
<dbReference type="FunFam" id="3.90.640.10:FF:000004">
    <property type="entry name" value="Heat shock 70 kDa protein 4"/>
    <property type="match status" value="1"/>
</dbReference>
<feature type="compositionally biased region" description="Basic and acidic residues" evidence="5">
    <location>
        <begin position="559"/>
        <end position="597"/>
    </location>
</feature>
<dbReference type="Gene3D" id="3.30.420.40">
    <property type="match status" value="2"/>
</dbReference>
<dbReference type="CDD" id="cd10230">
    <property type="entry name" value="ASKHA_NBD_HSP70_HYOU1"/>
    <property type="match status" value="1"/>
</dbReference>
<dbReference type="AlphaFoldDB" id="A0A0K0CVF7"/>
<dbReference type="Gene3D" id="1.20.1270.10">
    <property type="match status" value="1"/>
</dbReference>
<dbReference type="PANTHER" id="PTHR45639">
    <property type="entry name" value="HSC70CB, ISOFORM G-RELATED"/>
    <property type="match status" value="1"/>
</dbReference>
<protein>
    <submittedName>
        <fullName evidence="7">Hypoxia up-regulated protein 1</fullName>
    </submittedName>
</protein>
<proteinExistence type="inferred from homology"/>
<dbReference type="InterPro" id="IPR013126">
    <property type="entry name" value="Hsp_70_fam"/>
</dbReference>
<evidence type="ECO:0000256" key="5">
    <source>
        <dbReference type="SAM" id="MobiDB-lite"/>
    </source>
</evidence>
<keyword evidence="6" id="KW-1185">Reference proteome</keyword>
<dbReference type="GO" id="GO:0030968">
    <property type="term" value="P:endoplasmic reticulum unfolded protein response"/>
    <property type="evidence" value="ECO:0007669"/>
    <property type="project" value="TreeGrafter"/>
</dbReference>
<dbReference type="PANTHER" id="PTHR45639:SF9">
    <property type="entry name" value="HYPOXIA UP-REGULATED PROTEIN 1"/>
    <property type="match status" value="1"/>
</dbReference>
<dbReference type="Gene3D" id="2.60.34.10">
    <property type="entry name" value="Substrate Binding Domain Of DNAk, Chain A, domain 1"/>
    <property type="match status" value="1"/>
</dbReference>
<evidence type="ECO:0000256" key="2">
    <source>
        <dbReference type="ARBA" id="ARBA00022741"/>
    </source>
</evidence>
<dbReference type="Gene3D" id="3.30.30.30">
    <property type="match status" value="1"/>
</dbReference>
<keyword evidence="4" id="KW-0175">Coiled coil</keyword>
<dbReference type="WBParaSite" id="ACAC_0000130601-mRNA-1">
    <property type="protein sequence ID" value="ACAC_0000130601-mRNA-1"/>
    <property type="gene ID" value="ACAC_0000130601"/>
</dbReference>
<evidence type="ECO:0000256" key="3">
    <source>
        <dbReference type="ARBA" id="ARBA00022840"/>
    </source>
</evidence>
<evidence type="ECO:0000313" key="7">
    <source>
        <dbReference type="WBParaSite" id="ACAC_0000130601-mRNA-1"/>
    </source>
</evidence>
<organism evidence="6 7">
    <name type="scientific">Angiostrongylus cantonensis</name>
    <name type="common">Rat lungworm</name>
    <dbReference type="NCBI Taxonomy" id="6313"/>
    <lineage>
        <taxon>Eukaryota</taxon>
        <taxon>Metazoa</taxon>
        <taxon>Ecdysozoa</taxon>
        <taxon>Nematoda</taxon>
        <taxon>Chromadorea</taxon>
        <taxon>Rhabditida</taxon>
        <taxon>Rhabditina</taxon>
        <taxon>Rhabditomorpha</taxon>
        <taxon>Strongyloidea</taxon>
        <taxon>Metastrongylidae</taxon>
        <taxon>Angiostrongylus</taxon>
    </lineage>
</organism>
<feature type="compositionally biased region" description="Polar residues" evidence="5">
    <location>
        <begin position="599"/>
        <end position="613"/>
    </location>
</feature>
<dbReference type="InterPro" id="IPR043129">
    <property type="entry name" value="ATPase_NBD"/>
</dbReference>
<evidence type="ECO:0000313" key="6">
    <source>
        <dbReference type="Proteomes" id="UP000035642"/>
    </source>
</evidence>
<reference evidence="7" key="2">
    <citation type="submission" date="2017-02" db="UniProtKB">
        <authorList>
            <consortium name="WormBaseParasite"/>
        </authorList>
    </citation>
    <scope>IDENTIFICATION</scope>
</reference>
<dbReference type="GO" id="GO:0005524">
    <property type="term" value="F:ATP binding"/>
    <property type="evidence" value="ECO:0007669"/>
    <property type="project" value="UniProtKB-KW"/>
</dbReference>
<dbReference type="GO" id="GO:0140662">
    <property type="term" value="F:ATP-dependent protein folding chaperone"/>
    <property type="evidence" value="ECO:0007669"/>
    <property type="project" value="InterPro"/>
</dbReference>
<evidence type="ECO:0000256" key="4">
    <source>
        <dbReference type="SAM" id="Coils"/>
    </source>
</evidence>
<feature type="region of interest" description="Disordered" evidence="5">
    <location>
        <begin position="511"/>
        <end position="617"/>
    </location>
</feature>
<dbReference type="InterPro" id="IPR029047">
    <property type="entry name" value="HSP70_peptide-bd_sf"/>
</dbReference>
<accession>A0A0K0CVF7</accession>
<keyword evidence="3" id="KW-0067">ATP-binding</keyword>
<dbReference type="Proteomes" id="UP000035642">
    <property type="component" value="Unassembled WGS sequence"/>
</dbReference>
<dbReference type="SUPFAM" id="SSF100934">
    <property type="entry name" value="Heat shock protein 70kD (HSP70), C-terminal subdomain"/>
    <property type="match status" value="1"/>
</dbReference>
<reference evidence="6" key="1">
    <citation type="submission" date="2012-09" db="EMBL/GenBank/DDBJ databases">
        <authorList>
            <person name="Martin A.A."/>
        </authorList>
    </citation>
    <scope>NUCLEOTIDE SEQUENCE</scope>
</reference>
<sequence length="752" mass="85998">MPMEIVLNKESQRKTPSVLSIRNNERYLFVRFCKMGFVMKMYVYYENVPYASLKLFGDAAQAIVSRYPASVYGHLLDLVAKHADHPSVVLFRERFPQLRMEKHENTSTIVFPIGDTVYSIETLLAMILTNVREFTEAYAEMAIRDVVISIPIFFTHAERLAIEKATEIAKLNLLQLINDGTAAGLNYGMFRRKEITEKQQRLLIYDMGSAKTVATIVEYKLVKTKYGKEPKMSVLGVGFDRRLGGLEMTMRLRDHLVKKFIENYNPQKDITTNERAMAKLFKEAERLKQVLSANLDHFAQIESLHEEIDMRVQVTREEFNRLIDDLLTRLIDQVVLMGAGTRVPKVQEELQRFIKGKELGRFLNTDEAIAMGALYQAAHLSKGFKVKPFIVEELIIFPVQVSFISKQKQENGDIVDKPITRHVFQFKSKYPTNKKYIFREFDSLLPQLSRISVFGVAKALENELKPDETEFVGVKIGFLVDLSGVLRIEKAEAVIKRKTITKTITGFFSKKAEEGEPTDSEDRKDNEIGEAVDDAESSQSTDKKLPGTDGKPLNDVVEEGDKKDGNEKEKKLDGKKEDEAQGDMKLESEGGIGDKMEGNVSTEQNKENTTSEPFTKEKGKTPEVVRVVLKTKEEYPTVPLLTKDDVSAAKKILEQFEKRERNARERAVAVNELESYTFDVSQFIEEEEYIKHSTETERKLLQEEIKRIRIWLEDDVTMETNVAEFTKNHVALKTLVKPLKRRVDEAKVGLSL</sequence>
<name>A0A0K0CVF7_ANGCA</name>
<dbReference type="InterPro" id="IPR029048">
    <property type="entry name" value="HSP70_C_sf"/>
</dbReference>
<evidence type="ECO:0000256" key="1">
    <source>
        <dbReference type="ARBA" id="ARBA00007381"/>
    </source>
</evidence>
<keyword evidence="2" id="KW-0547">Nucleotide-binding</keyword>
<dbReference type="Gene3D" id="3.90.640.10">
    <property type="entry name" value="Actin, Chain A, domain 4"/>
    <property type="match status" value="1"/>
</dbReference>
<dbReference type="STRING" id="6313.A0A0K0CVF7"/>
<feature type="coiled-coil region" evidence="4">
    <location>
        <begin position="646"/>
        <end position="673"/>
    </location>
</feature>
<dbReference type="SUPFAM" id="SSF53067">
    <property type="entry name" value="Actin-like ATPase domain"/>
    <property type="match status" value="2"/>
</dbReference>
<dbReference type="GO" id="GO:0034663">
    <property type="term" value="C:endoplasmic reticulum chaperone complex"/>
    <property type="evidence" value="ECO:0007669"/>
    <property type="project" value="TreeGrafter"/>
</dbReference>
<comment type="similarity">
    <text evidence="1">Belongs to the heat shock protein 70 family.</text>
</comment>